<dbReference type="OrthoDB" id="10010784at2"/>
<sequence>MNKVNKVIDEINKRNFFTFFLLAIISLFVVVSFFIASSLLFFNKNNSFISKGSFIGIISLSILSLIIILLVFVSFFPLYKERYSLDHLKLLKTLFYLVIILIILGAVLIIWTFLFNSTYQKIIKIIHLKDDPVFLMNTRTFYKLKIFSLIINSVLILNIITIVSINTFIKIRGKI</sequence>
<keyword evidence="1" id="KW-0812">Transmembrane</keyword>
<accession>N9VA92</accession>
<feature type="transmembrane region" description="Helical" evidence="1">
    <location>
        <begin position="90"/>
        <end position="114"/>
    </location>
</feature>
<feature type="transmembrane region" description="Helical" evidence="1">
    <location>
        <begin position="16"/>
        <end position="42"/>
    </location>
</feature>
<dbReference type="Proteomes" id="UP000013131">
    <property type="component" value="Unassembled WGS sequence"/>
</dbReference>
<dbReference type="EMBL" id="AORI01000011">
    <property type="protein sequence ID" value="ENY68603.1"/>
    <property type="molecule type" value="Genomic_DNA"/>
</dbReference>
<evidence type="ECO:0000256" key="1">
    <source>
        <dbReference type="SAM" id="Phobius"/>
    </source>
</evidence>
<keyword evidence="1" id="KW-0472">Membrane</keyword>
<feature type="transmembrane region" description="Helical" evidence="1">
    <location>
        <begin position="54"/>
        <end position="78"/>
    </location>
</feature>
<evidence type="ECO:0000313" key="2">
    <source>
        <dbReference type="EMBL" id="ENY68603.1"/>
    </source>
</evidence>
<dbReference type="STRING" id="1188233.MAU_3920"/>
<dbReference type="AlphaFoldDB" id="N9VA92"/>
<dbReference type="PATRIC" id="fig|1188233.3.peg.377"/>
<proteinExistence type="predicted"/>
<feature type="transmembrane region" description="Helical" evidence="1">
    <location>
        <begin position="146"/>
        <end position="169"/>
    </location>
</feature>
<keyword evidence="1" id="KW-1133">Transmembrane helix</keyword>
<organism evidence="2 3">
    <name type="scientific">Metamycoplasma auris 15026</name>
    <dbReference type="NCBI Taxonomy" id="1188233"/>
    <lineage>
        <taxon>Bacteria</taxon>
        <taxon>Bacillati</taxon>
        <taxon>Mycoplasmatota</taxon>
        <taxon>Mycoplasmoidales</taxon>
        <taxon>Metamycoplasmataceae</taxon>
        <taxon>Metamycoplasma</taxon>
    </lineage>
</organism>
<dbReference type="eggNOG" id="ENOG5032G05">
    <property type="taxonomic scope" value="Bacteria"/>
</dbReference>
<reference evidence="2 3" key="1">
    <citation type="journal article" date="2013" name="Genome Announc.">
        <title>Draft Genome Sequences of Mycoplasma auris and Mycoplasma yeatsii, Two Species of the Ear Canal of Caprinae.</title>
        <authorList>
            <person name="Dordet-Frisoni E."/>
            <person name="Baranowski E."/>
            <person name="Barre A."/>
            <person name="Blanchard A."/>
            <person name="Breton M."/>
            <person name="Couture C."/>
            <person name="Dupuy V."/>
            <person name="Gaurivaud P."/>
            <person name="Jacob D."/>
            <person name="Lemaitre C."/>
            <person name="Manso-Silvan L."/>
            <person name="Nikolski M."/>
            <person name="Nouvel L.X."/>
            <person name="Poumarat F."/>
            <person name="Sirand-Pugnet P."/>
            <person name="Thebault P."/>
            <person name="Theil S."/>
            <person name="Thiaucourt F."/>
            <person name="Citti C."/>
            <person name="Tardy F."/>
        </authorList>
    </citation>
    <scope>NUCLEOTIDE SEQUENCE [LARGE SCALE GENOMIC DNA]</scope>
    <source>
        <strain evidence="2 3">15026</strain>
    </source>
</reference>
<protein>
    <submittedName>
        <fullName evidence="2">Uncharacterized protein</fullName>
    </submittedName>
</protein>
<keyword evidence="3" id="KW-1185">Reference proteome</keyword>
<comment type="caution">
    <text evidence="2">The sequence shown here is derived from an EMBL/GenBank/DDBJ whole genome shotgun (WGS) entry which is preliminary data.</text>
</comment>
<gene>
    <name evidence="2" type="ORF">MAU_3920</name>
</gene>
<evidence type="ECO:0000313" key="3">
    <source>
        <dbReference type="Proteomes" id="UP000013131"/>
    </source>
</evidence>
<name>N9VA92_9BACT</name>